<reference evidence="2" key="1">
    <citation type="submission" date="2022-01" db="EMBL/GenBank/DDBJ databases">
        <title>Genome Sequence Resource for Two Populations of Ditylenchus destructor, the Migratory Endoparasitic Phytonematode.</title>
        <authorList>
            <person name="Zhang H."/>
            <person name="Lin R."/>
            <person name="Xie B."/>
        </authorList>
    </citation>
    <scope>NUCLEOTIDE SEQUENCE</scope>
    <source>
        <strain evidence="2">BazhouSP</strain>
    </source>
</reference>
<evidence type="ECO:0000313" key="2">
    <source>
        <dbReference type="EMBL" id="KAI1691134.1"/>
    </source>
</evidence>
<evidence type="ECO:0000313" key="3">
    <source>
        <dbReference type="Proteomes" id="UP001201812"/>
    </source>
</evidence>
<keyword evidence="3" id="KW-1185">Reference proteome</keyword>
<dbReference type="AlphaFoldDB" id="A0AAD4MEV3"/>
<evidence type="ECO:0000256" key="1">
    <source>
        <dbReference type="SAM" id="MobiDB-lite"/>
    </source>
</evidence>
<dbReference type="EMBL" id="JAKKPZ010000994">
    <property type="protein sequence ID" value="KAI1691134.1"/>
    <property type="molecule type" value="Genomic_DNA"/>
</dbReference>
<gene>
    <name evidence="2" type="ORF">DdX_22077</name>
</gene>
<feature type="region of interest" description="Disordered" evidence="1">
    <location>
        <begin position="1"/>
        <end position="36"/>
    </location>
</feature>
<accession>A0AAD4MEV3</accession>
<comment type="caution">
    <text evidence="2">The sequence shown here is derived from an EMBL/GenBank/DDBJ whole genome shotgun (WGS) entry which is preliminary data.</text>
</comment>
<protein>
    <submittedName>
        <fullName evidence="2">Uncharacterized protein</fullName>
    </submittedName>
</protein>
<proteinExistence type="predicted"/>
<sequence length="194" mass="21109">MAGRSPGGALQRIGMGSGPHSRPAMKHERASVAASSPIRASGMLTAPGIFSRACSSASRTSTSNAPAATARRASAGAIVEIVIVVSPCNRVVEGREQRLGPRIGDPVPERLALAAKGYQPLVAHLRQMLRQRRLRQRHIARQIANAHLAMLDQLAQHHQAAAIAHRLEAARRPLRLRRESHQIHRNLKHRTSLH</sequence>
<dbReference type="Proteomes" id="UP001201812">
    <property type="component" value="Unassembled WGS sequence"/>
</dbReference>
<name>A0AAD4MEV3_9BILA</name>
<organism evidence="2 3">
    <name type="scientific">Ditylenchus destructor</name>
    <dbReference type="NCBI Taxonomy" id="166010"/>
    <lineage>
        <taxon>Eukaryota</taxon>
        <taxon>Metazoa</taxon>
        <taxon>Ecdysozoa</taxon>
        <taxon>Nematoda</taxon>
        <taxon>Chromadorea</taxon>
        <taxon>Rhabditida</taxon>
        <taxon>Tylenchina</taxon>
        <taxon>Tylenchomorpha</taxon>
        <taxon>Sphaerularioidea</taxon>
        <taxon>Anguinidae</taxon>
        <taxon>Anguininae</taxon>
        <taxon>Ditylenchus</taxon>
    </lineage>
</organism>